<keyword evidence="19" id="KW-1185">Reference proteome</keyword>
<dbReference type="KEGG" id="kpf:IX53_09080"/>
<dbReference type="SUPFAM" id="SSF53098">
    <property type="entry name" value="Ribonuclease H-like"/>
    <property type="match status" value="1"/>
</dbReference>
<dbReference type="CDD" id="cd07182">
    <property type="entry name" value="RNase_HII_bacteria_HII_like"/>
    <property type="match status" value="1"/>
</dbReference>
<dbReference type="Proteomes" id="UP000035159">
    <property type="component" value="Chromosome"/>
</dbReference>
<dbReference type="InterPro" id="IPR024567">
    <property type="entry name" value="RNase_HII/HIII_dom"/>
</dbReference>
<keyword evidence="9 14" id="KW-0540">Nuclease</keyword>
<dbReference type="GO" id="GO:0032299">
    <property type="term" value="C:ribonuclease H2 complex"/>
    <property type="evidence" value="ECO:0007669"/>
    <property type="project" value="TreeGrafter"/>
</dbReference>
<accession>A0A0G2ZEI2</accession>
<dbReference type="AlphaFoldDB" id="A0A0G2ZEI2"/>
<evidence type="ECO:0000256" key="16">
    <source>
        <dbReference type="RuleBase" id="RU003515"/>
    </source>
</evidence>
<dbReference type="PANTHER" id="PTHR10954">
    <property type="entry name" value="RIBONUCLEASE H2 SUBUNIT A"/>
    <property type="match status" value="1"/>
</dbReference>
<comment type="cofactor">
    <cofactor evidence="14 15">
        <name>Mn(2+)</name>
        <dbReference type="ChEBI" id="CHEBI:29035"/>
    </cofactor>
    <cofactor evidence="14 15">
        <name>Mg(2+)</name>
        <dbReference type="ChEBI" id="CHEBI:18420"/>
    </cofactor>
    <text evidence="14 15">Manganese or magnesium. Binds 1 divalent metal ion per monomer in the absence of substrate. May bind a second metal ion after substrate binding.</text>
</comment>
<feature type="binding site" evidence="14 15">
    <location>
        <position position="28"/>
    </location>
    <ligand>
        <name>a divalent metal cation</name>
        <dbReference type="ChEBI" id="CHEBI:60240"/>
    </ligand>
</feature>
<keyword evidence="13 14" id="KW-0464">Manganese</keyword>
<comment type="similarity">
    <text evidence="5 14 16">Belongs to the RNase HII family.</text>
</comment>
<dbReference type="GO" id="GO:0005737">
    <property type="term" value="C:cytoplasm"/>
    <property type="evidence" value="ECO:0007669"/>
    <property type="project" value="UniProtKB-SubCell"/>
</dbReference>
<dbReference type="NCBIfam" id="NF000595">
    <property type="entry name" value="PRK00015.1-3"/>
    <property type="match status" value="1"/>
</dbReference>
<evidence type="ECO:0000259" key="17">
    <source>
        <dbReference type="PROSITE" id="PS51975"/>
    </source>
</evidence>
<dbReference type="HAMAP" id="MF_00052_B">
    <property type="entry name" value="RNase_HII_B"/>
    <property type="match status" value="1"/>
</dbReference>
<dbReference type="Gene3D" id="3.30.420.10">
    <property type="entry name" value="Ribonuclease H-like superfamily/Ribonuclease H"/>
    <property type="match status" value="1"/>
</dbReference>
<sequence>MRYSELIDELIAFDESYKREHGIVAGIDEAGRGPLAGPVVAAAVILDKPIPGLYDSKNLNRQTRKELYDEIIATATVGVGIASAEEIDLYNILKATRLAMIRAVENLAVRPDFVIIDGRSLKVNVKGTCVVSGDKKSASIAAASIVAKVTRDRIMEKLHHLFPQYGFEVHKGYGTKEHIKALKQYGPSLWHRLTFKPVKEVLTHDVARSWLLEKNVSERRLFRAGIL</sequence>
<dbReference type="GO" id="GO:0003723">
    <property type="term" value="F:RNA binding"/>
    <property type="evidence" value="ECO:0007669"/>
    <property type="project" value="UniProtKB-UniRule"/>
</dbReference>
<organism evidence="18 19">
    <name type="scientific">Kosmotoga pacifica</name>
    <dbReference type="NCBI Taxonomy" id="1330330"/>
    <lineage>
        <taxon>Bacteria</taxon>
        <taxon>Thermotogati</taxon>
        <taxon>Thermotogota</taxon>
        <taxon>Thermotogae</taxon>
        <taxon>Kosmotogales</taxon>
        <taxon>Kosmotogaceae</taxon>
        <taxon>Kosmotoga</taxon>
    </lineage>
</organism>
<dbReference type="PROSITE" id="PS51975">
    <property type="entry name" value="RNASE_H_2"/>
    <property type="match status" value="1"/>
</dbReference>
<evidence type="ECO:0000256" key="8">
    <source>
        <dbReference type="ARBA" id="ARBA00022490"/>
    </source>
</evidence>
<proteinExistence type="inferred from homology"/>
<comment type="cofactor">
    <cofactor evidence="2">
        <name>Mg(2+)</name>
        <dbReference type="ChEBI" id="CHEBI:18420"/>
    </cofactor>
</comment>
<dbReference type="FunFam" id="3.30.420.10:FF:000006">
    <property type="entry name" value="Ribonuclease HII"/>
    <property type="match status" value="1"/>
</dbReference>
<keyword evidence="10 14" id="KW-0479">Metal-binding</keyword>
<evidence type="ECO:0000256" key="3">
    <source>
        <dbReference type="ARBA" id="ARBA00004065"/>
    </source>
</evidence>
<comment type="function">
    <text evidence="3 14 16">Endonuclease that specifically degrades the RNA of RNA-DNA hybrids.</text>
</comment>
<dbReference type="RefSeq" id="WP_047755084.1">
    <property type="nucleotide sequence ID" value="NZ_CAJUHA010000018.1"/>
</dbReference>
<feature type="binding site" evidence="14 15">
    <location>
        <position position="117"/>
    </location>
    <ligand>
        <name>a divalent metal cation</name>
        <dbReference type="ChEBI" id="CHEBI:60240"/>
    </ligand>
</feature>
<comment type="catalytic activity">
    <reaction evidence="1 14 15 16">
        <text>Endonucleolytic cleavage to 5'-phosphomonoester.</text>
        <dbReference type="EC" id="3.1.26.4"/>
    </reaction>
</comment>
<feature type="binding site" evidence="14 15">
    <location>
        <position position="29"/>
    </location>
    <ligand>
        <name>a divalent metal cation</name>
        <dbReference type="ChEBI" id="CHEBI:60240"/>
    </ligand>
</feature>
<dbReference type="InterPro" id="IPR036397">
    <property type="entry name" value="RNaseH_sf"/>
</dbReference>
<evidence type="ECO:0000256" key="2">
    <source>
        <dbReference type="ARBA" id="ARBA00001946"/>
    </source>
</evidence>
<evidence type="ECO:0000256" key="6">
    <source>
        <dbReference type="ARBA" id="ARBA00012180"/>
    </source>
</evidence>
<gene>
    <name evidence="14" type="primary">rnhB</name>
    <name evidence="18" type="ORF">IX53_09080</name>
</gene>
<dbReference type="InterPro" id="IPR001352">
    <property type="entry name" value="RNase_HII/HIII"/>
</dbReference>
<feature type="domain" description="RNase H type-2" evidence="17">
    <location>
        <begin position="22"/>
        <end position="207"/>
    </location>
</feature>
<comment type="subcellular location">
    <subcellularLocation>
        <location evidence="4 14">Cytoplasm</location>
    </subcellularLocation>
</comment>
<dbReference type="GO" id="GO:0030145">
    <property type="term" value="F:manganese ion binding"/>
    <property type="evidence" value="ECO:0007669"/>
    <property type="project" value="UniProtKB-UniRule"/>
</dbReference>
<keyword evidence="12 14" id="KW-0378">Hydrolase</keyword>
<evidence type="ECO:0000256" key="7">
    <source>
        <dbReference type="ARBA" id="ARBA00019179"/>
    </source>
</evidence>
<evidence type="ECO:0000313" key="19">
    <source>
        <dbReference type="Proteomes" id="UP000035159"/>
    </source>
</evidence>
<dbReference type="InterPro" id="IPR012337">
    <property type="entry name" value="RNaseH-like_sf"/>
</dbReference>
<keyword evidence="8 14" id="KW-0963">Cytoplasm</keyword>
<evidence type="ECO:0000256" key="10">
    <source>
        <dbReference type="ARBA" id="ARBA00022723"/>
    </source>
</evidence>
<protein>
    <recommendedName>
        <fullName evidence="7 14">Ribonuclease HII</fullName>
        <shortName evidence="14">RNase HII</shortName>
        <ecNumber evidence="6 14">3.1.26.4</ecNumber>
    </recommendedName>
</protein>
<dbReference type="GO" id="GO:0006298">
    <property type="term" value="P:mismatch repair"/>
    <property type="evidence" value="ECO:0007669"/>
    <property type="project" value="TreeGrafter"/>
</dbReference>
<dbReference type="PANTHER" id="PTHR10954:SF18">
    <property type="entry name" value="RIBONUCLEASE HII"/>
    <property type="match status" value="1"/>
</dbReference>
<evidence type="ECO:0000256" key="1">
    <source>
        <dbReference type="ARBA" id="ARBA00000077"/>
    </source>
</evidence>
<evidence type="ECO:0000313" key="18">
    <source>
        <dbReference type="EMBL" id="AKI97949.1"/>
    </source>
</evidence>
<evidence type="ECO:0000256" key="5">
    <source>
        <dbReference type="ARBA" id="ARBA00007383"/>
    </source>
</evidence>
<dbReference type="STRING" id="1330330.IX53_09080"/>
<evidence type="ECO:0000256" key="11">
    <source>
        <dbReference type="ARBA" id="ARBA00022759"/>
    </source>
</evidence>
<evidence type="ECO:0000256" key="13">
    <source>
        <dbReference type="ARBA" id="ARBA00023211"/>
    </source>
</evidence>
<dbReference type="OrthoDB" id="9803420at2"/>
<dbReference type="Pfam" id="PF01351">
    <property type="entry name" value="RNase_HII"/>
    <property type="match status" value="1"/>
</dbReference>
<dbReference type="EMBL" id="CP011232">
    <property type="protein sequence ID" value="AKI97949.1"/>
    <property type="molecule type" value="Genomic_DNA"/>
</dbReference>
<evidence type="ECO:0000256" key="14">
    <source>
        <dbReference type="HAMAP-Rule" id="MF_00052"/>
    </source>
</evidence>
<reference evidence="18 19" key="1">
    <citation type="submission" date="2015-04" db="EMBL/GenBank/DDBJ databases">
        <title>Complete Genome Sequence of Kosmotoga pacifica SLHLJ1.</title>
        <authorList>
            <person name="Jiang L.J."/>
            <person name="Shao Z.Z."/>
            <person name="Jebbar M."/>
        </authorList>
    </citation>
    <scope>NUCLEOTIDE SEQUENCE [LARGE SCALE GENOMIC DNA]</scope>
    <source>
        <strain evidence="18 19">SLHLJ1</strain>
    </source>
</reference>
<evidence type="ECO:0000256" key="4">
    <source>
        <dbReference type="ARBA" id="ARBA00004496"/>
    </source>
</evidence>
<dbReference type="PATRIC" id="fig|1330330.3.peg.1845"/>
<evidence type="ECO:0000256" key="15">
    <source>
        <dbReference type="PROSITE-ProRule" id="PRU01319"/>
    </source>
</evidence>
<evidence type="ECO:0000256" key="12">
    <source>
        <dbReference type="ARBA" id="ARBA00022801"/>
    </source>
</evidence>
<keyword evidence="11 14" id="KW-0255">Endonuclease</keyword>
<evidence type="ECO:0000256" key="9">
    <source>
        <dbReference type="ARBA" id="ARBA00022722"/>
    </source>
</evidence>
<dbReference type="GO" id="GO:0043137">
    <property type="term" value="P:DNA replication, removal of RNA primer"/>
    <property type="evidence" value="ECO:0007669"/>
    <property type="project" value="TreeGrafter"/>
</dbReference>
<dbReference type="GO" id="GO:0004523">
    <property type="term" value="F:RNA-DNA hybrid ribonuclease activity"/>
    <property type="evidence" value="ECO:0007669"/>
    <property type="project" value="UniProtKB-UniRule"/>
</dbReference>
<dbReference type="EC" id="3.1.26.4" evidence="6 14"/>
<name>A0A0G2ZEI2_9BACT</name>
<dbReference type="NCBIfam" id="NF000594">
    <property type="entry name" value="PRK00015.1-1"/>
    <property type="match status" value="1"/>
</dbReference>
<dbReference type="InterPro" id="IPR022898">
    <property type="entry name" value="RNase_HII"/>
</dbReference>